<keyword evidence="3" id="KW-0812">Transmembrane</keyword>
<comment type="caution">
    <text evidence="8">Lacks conserved residue(s) required for the propagation of feature annotation.</text>
</comment>
<feature type="disulfide bond" evidence="8">
    <location>
        <begin position="324"/>
        <end position="336"/>
    </location>
</feature>
<evidence type="ECO:0000313" key="10">
    <source>
        <dbReference type="Proteomes" id="UP000245119"/>
    </source>
</evidence>
<dbReference type="AlphaFoldDB" id="A0A2T7P1A2"/>
<dbReference type="InterPro" id="IPR036055">
    <property type="entry name" value="LDL_receptor-like_sf"/>
</dbReference>
<evidence type="ECO:0000256" key="8">
    <source>
        <dbReference type="PROSITE-ProRule" id="PRU00124"/>
    </source>
</evidence>
<keyword evidence="10" id="KW-1185">Reference proteome</keyword>
<dbReference type="CDD" id="cd00112">
    <property type="entry name" value="LDLa"/>
    <property type="match status" value="3"/>
</dbReference>
<dbReference type="InterPro" id="IPR032675">
    <property type="entry name" value="LRR_dom_sf"/>
</dbReference>
<feature type="disulfide bond" evidence="8">
    <location>
        <begin position="193"/>
        <end position="208"/>
    </location>
</feature>
<dbReference type="STRING" id="400727.A0A2T7P1A2"/>
<dbReference type="GO" id="GO:0005886">
    <property type="term" value="C:plasma membrane"/>
    <property type="evidence" value="ECO:0007669"/>
    <property type="project" value="TreeGrafter"/>
</dbReference>
<dbReference type="InterPro" id="IPR002172">
    <property type="entry name" value="LDrepeatLR_classA_rpt"/>
</dbReference>
<dbReference type="SUPFAM" id="SSF57424">
    <property type="entry name" value="LDL receptor-like module"/>
    <property type="match status" value="4"/>
</dbReference>
<dbReference type="PROSITE" id="PS01209">
    <property type="entry name" value="LDLRA_1"/>
    <property type="match status" value="1"/>
</dbReference>
<dbReference type="Proteomes" id="UP000245119">
    <property type="component" value="Linkage Group LG7"/>
</dbReference>
<evidence type="ECO:0000256" key="2">
    <source>
        <dbReference type="ARBA" id="ARBA00004308"/>
    </source>
</evidence>
<evidence type="ECO:0000256" key="7">
    <source>
        <dbReference type="ARBA" id="ARBA00023157"/>
    </source>
</evidence>
<comment type="caution">
    <text evidence="9">The sequence shown here is derived from an EMBL/GenBank/DDBJ whole genome shotgun (WGS) entry which is preliminary data.</text>
</comment>
<sequence length="544" mass="61447">MERVSIKASEDPNFKDPLTTHSFEARYFPMLLSGTNHIFFRITMSRSISELKLRFTANDKDLRMMLPLFFTSPTSGYVTTWGFDDNRRHNCLMNASRTVYVPLSHVVMPEPQMPVVMPLVHKNYLTKLINSHYVWCPDGHFTFDFLSCDESSKCGSQSFLLNCQTSMAGTRSVITAMFMCLHSSQTLHFSLVCDFRPDCPDGSDENFCSRDYNCTGFTCLNGQSVDSHKLCDVNRDCWDGSDEDCVVFRGWNVNSTSFAYPPAVIDFDQQNDVTYKKLNSSDSCPYTHFRCPPDGYCLPVYVRCNGVYDCPYHEDEEDCVSYTCPGFYRCRGSSVCVHVDHMCDGRPQCPQHDDELFCELSCPQGCVCQGLAFVCSEKFNMQKFPAMRYLDASGSGMTTRDLSPSINLVWLSLAACKLQILSNMSFPSLQTLDLSDNLIGWLDMSYFMQLENLRVLRLAGNPLQSLYTSIVPGISPLTYLDVSRTLLKVDCRCKSIEHEVMSEALSNGFLSLAVEAMSGYFLSSAQHSTSYIHAAARNGTARRR</sequence>
<dbReference type="GO" id="GO:0016192">
    <property type="term" value="P:vesicle-mediated transport"/>
    <property type="evidence" value="ECO:0007669"/>
    <property type="project" value="UniProtKB-ARBA"/>
</dbReference>
<keyword evidence="6" id="KW-0472">Membrane</keyword>
<evidence type="ECO:0000256" key="4">
    <source>
        <dbReference type="ARBA" id="ARBA00022737"/>
    </source>
</evidence>
<reference evidence="9 10" key="1">
    <citation type="submission" date="2018-04" db="EMBL/GenBank/DDBJ databases">
        <title>The genome of golden apple snail Pomacea canaliculata provides insight into stress tolerance and invasive adaptation.</title>
        <authorList>
            <person name="Liu C."/>
            <person name="Liu B."/>
            <person name="Ren Y."/>
            <person name="Zhang Y."/>
            <person name="Wang H."/>
            <person name="Li S."/>
            <person name="Jiang F."/>
            <person name="Yin L."/>
            <person name="Zhang G."/>
            <person name="Qian W."/>
            <person name="Fan W."/>
        </authorList>
    </citation>
    <scope>NUCLEOTIDE SEQUENCE [LARGE SCALE GENOMIC DNA]</scope>
    <source>
        <strain evidence="9">SZHN2017</strain>
        <tissue evidence="9">Muscle</tissue>
    </source>
</reference>
<dbReference type="InterPro" id="IPR001611">
    <property type="entry name" value="Leu-rich_rpt"/>
</dbReference>
<keyword evidence="5" id="KW-1133">Transmembrane helix</keyword>
<comment type="subcellular location">
    <subcellularLocation>
        <location evidence="2">Endomembrane system</location>
    </subcellularLocation>
    <subcellularLocation>
        <location evidence="1">Membrane</location>
        <topology evidence="1">Single-pass membrane protein</topology>
    </subcellularLocation>
</comment>
<dbReference type="EMBL" id="PZQS01000007">
    <property type="protein sequence ID" value="PVD27180.1"/>
    <property type="molecule type" value="Genomic_DNA"/>
</dbReference>
<dbReference type="PROSITE" id="PS50068">
    <property type="entry name" value="LDLRA_2"/>
    <property type="match status" value="4"/>
</dbReference>
<dbReference type="InterPro" id="IPR050685">
    <property type="entry name" value="LDLR"/>
</dbReference>
<accession>A0A2T7P1A2</accession>
<dbReference type="InterPro" id="IPR023415">
    <property type="entry name" value="LDLR_class-A_CS"/>
</dbReference>
<evidence type="ECO:0000313" key="9">
    <source>
        <dbReference type="EMBL" id="PVD27180.1"/>
    </source>
</evidence>
<dbReference type="Pfam" id="PF00057">
    <property type="entry name" value="Ldl_recept_a"/>
    <property type="match status" value="1"/>
</dbReference>
<keyword evidence="4" id="KW-0677">Repeat</keyword>
<feature type="disulfide bond" evidence="8">
    <location>
        <begin position="219"/>
        <end position="237"/>
    </location>
</feature>
<evidence type="ECO:0000256" key="6">
    <source>
        <dbReference type="ARBA" id="ARBA00023136"/>
    </source>
</evidence>
<dbReference type="SMART" id="SM00192">
    <property type="entry name" value="LDLa"/>
    <property type="match status" value="4"/>
</dbReference>
<dbReference type="Gene3D" id="3.80.10.10">
    <property type="entry name" value="Ribonuclease Inhibitor"/>
    <property type="match status" value="1"/>
</dbReference>
<proteinExistence type="predicted"/>
<dbReference type="OrthoDB" id="1056777at2759"/>
<dbReference type="Gene3D" id="4.10.400.10">
    <property type="entry name" value="Low-density Lipoprotein Receptor"/>
    <property type="match status" value="3"/>
</dbReference>
<dbReference type="PANTHER" id="PTHR24270:SF8">
    <property type="entry name" value="LD11117P-RELATED"/>
    <property type="match status" value="1"/>
</dbReference>
<feature type="disulfide bond" evidence="8">
    <location>
        <begin position="343"/>
        <end position="358"/>
    </location>
</feature>
<keyword evidence="7 8" id="KW-1015">Disulfide bond</keyword>
<dbReference type="Pfam" id="PF13855">
    <property type="entry name" value="LRR_8"/>
    <property type="match status" value="1"/>
</dbReference>
<dbReference type="PRINTS" id="PR00261">
    <property type="entry name" value="LDLRECEPTOR"/>
</dbReference>
<evidence type="ECO:0000256" key="1">
    <source>
        <dbReference type="ARBA" id="ARBA00004167"/>
    </source>
</evidence>
<evidence type="ECO:0000256" key="3">
    <source>
        <dbReference type="ARBA" id="ARBA00022692"/>
    </source>
</evidence>
<dbReference type="SUPFAM" id="SSF52058">
    <property type="entry name" value="L domain-like"/>
    <property type="match status" value="1"/>
</dbReference>
<dbReference type="GO" id="GO:0012505">
    <property type="term" value="C:endomembrane system"/>
    <property type="evidence" value="ECO:0007669"/>
    <property type="project" value="UniProtKB-SubCell"/>
</dbReference>
<gene>
    <name evidence="9" type="ORF">C0Q70_12334</name>
</gene>
<evidence type="ECO:0000256" key="5">
    <source>
        <dbReference type="ARBA" id="ARBA00022989"/>
    </source>
</evidence>
<dbReference type="PANTHER" id="PTHR24270">
    <property type="entry name" value="LOW-DENSITY LIPOPROTEIN RECEPTOR-RELATED"/>
    <property type="match status" value="1"/>
</dbReference>
<name>A0A2T7P1A2_POMCA</name>
<protein>
    <submittedName>
        <fullName evidence="9">Uncharacterized protein</fullName>
    </submittedName>
</protein>
<organism evidence="9 10">
    <name type="scientific">Pomacea canaliculata</name>
    <name type="common">Golden apple snail</name>
    <dbReference type="NCBI Taxonomy" id="400727"/>
    <lineage>
        <taxon>Eukaryota</taxon>
        <taxon>Metazoa</taxon>
        <taxon>Spiralia</taxon>
        <taxon>Lophotrochozoa</taxon>
        <taxon>Mollusca</taxon>
        <taxon>Gastropoda</taxon>
        <taxon>Caenogastropoda</taxon>
        <taxon>Architaenioglossa</taxon>
        <taxon>Ampullarioidea</taxon>
        <taxon>Ampullariidae</taxon>
        <taxon>Pomacea</taxon>
    </lineage>
</organism>
<feature type="disulfide bond" evidence="8">
    <location>
        <begin position="304"/>
        <end position="319"/>
    </location>
</feature>